<dbReference type="Gene3D" id="1.10.460.10">
    <property type="entry name" value="Topoisomerase I, domain 2"/>
    <property type="match status" value="1"/>
</dbReference>
<dbReference type="InterPro" id="IPR003602">
    <property type="entry name" value="Topo_IA_DNA-bd_dom"/>
</dbReference>
<dbReference type="PROSITE" id="PS50880">
    <property type="entry name" value="TOPRIM"/>
    <property type="match status" value="1"/>
</dbReference>
<name>A0A813FGK4_POLGL</name>
<dbReference type="SUPFAM" id="SSF56712">
    <property type="entry name" value="Prokaryotic type I DNA topoisomerase"/>
    <property type="match status" value="1"/>
</dbReference>
<dbReference type="Gene3D" id="2.70.20.10">
    <property type="entry name" value="Topoisomerase I, domain 3"/>
    <property type="match status" value="1"/>
</dbReference>
<dbReference type="InterPro" id="IPR013824">
    <property type="entry name" value="Topo_IA_cen_sub1"/>
</dbReference>
<accession>A0A813FGK4</accession>
<evidence type="ECO:0000313" key="11">
    <source>
        <dbReference type="EMBL" id="CAE8611598.1"/>
    </source>
</evidence>
<feature type="region of interest" description="Disordered" evidence="8">
    <location>
        <begin position="791"/>
        <end position="810"/>
    </location>
</feature>
<comment type="function">
    <text evidence="7">Introduces a single-strand break via transesterification at a target site in duplex DNA. Releases the supercoiling and torsional tension of DNA introduced during the DNA replication and transcription by transiently cleaving and rejoining one strand of the DNA duplex. The scissile phosphodiester is attacked by the catalytic tyrosine of the enzyme, resulting in the formation of a DNA-(5'-phosphotyrosyl)-enzyme intermediate and the expulsion of a 3'-OH DNA strand.</text>
</comment>
<dbReference type="PANTHER" id="PTHR11390">
    <property type="entry name" value="PROKARYOTIC DNA TOPOISOMERASE"/>
    <property type="match status" value="1"/>
</dbReference>
<dbReference type="PROSITE" id="PS52039">
    <property type="entry name" value="TOPO_IA_2"/>
    <property type="match status" value="1"/>
</dbReference>
<dbReference type="GO" id="GO:0003677">
    <property type="term" value="F:DNA binding"/>
    <property type="evidence" value="ECO:0007669"/>
    <property type="project" value="UniProtKB-KW"/>
</dbReference>
<comment type="caution">
    <text evidence="11">The sequence shown here is derived from an EMBL/GenBank/DDBJ whole genome shotgun (WGS) entry which is preliminary data.</text>
</comment>
<dbReference type="InterPro" id="IPR013825">
    <property type="entry name" value="Topo_IA_cen_sub2"/>
</dbReference>
<evidence type="ECO:0000256" key="2">
    <source>
        <dbReference type="ARBA" id="ARBA00009446"/>
    </source>
</evidence>
<dbReference type="InterPro" id="IPR034144">
    <property type="entry name" value="TOPRIM_TopoIII"/>
</dbReference>
<dbReference type="GO" id="GO:0006265">
    <property type="term" value="P:DNA topological change"/>
    <property type="evidence" value="ECO:0007669"/>
    <property type="project" value="InterPro"/>
</dbReference>
<sequence>MRCAAHPQLGPTGHLATLRLSATSADALAALHCRRRHWDGCEINSKSTRSGWGRSWRKLNGRQARRFYALVVLAGTGVAKRIAARPSSSQTRLVIAEKPMVMRMIAEAVGGLKQRPDKTGKLQYFEGDGLLLAAASGHLVNLQQVDWNSPLPIFPSPFKLEVSPASHLPKLNLIRELASRADILVNGCDAGREGELIFRRIIEFLGLESKPSERLWLQSLTPDAIRNAMQSCRPGSEFEPLAAAARLRQESDWLVGINATVALRRRSHIPNTTSTGRVQTPTLSMVTDREKHILKFKPEPYLLVHAAFSAAPGQKYEGTHSTLEQSGSLAPVNWEQLADTWEIGVVGKIVKDAHVDTTENPKPLHDLAELQRECSQRFKLIPQQTLGEAQKLYESGLVTYPRTDSRHLPKDYVKQVKDMLLASSATVGAASALPASLLQKAADGVSQVGTRVFNDSKVSDHFAIHPTEKGLATFLSSKESSVSQKVLGCIARRFVAAFLPASRFRTVRRTTSVDDHLFTTTMKDLVEPGYLEVEGKKAPSQTKALKALPAGTKVSLCKKLRIERLETQPPTRFTQATLLTAMEHCGRIVKDAELKRGLDTGLGTAATRGQIIEKLLTSKLLVPVDGKTASGFLKPTAQAIQLVDLLRGDLDLQELASPELTGRWELDLRGIETSKKKHQSLHSAFETSIRAFVLKIVERAQNCSPCGSALCRFGKHKGKTFEEILANEPDYCRWILSLAPGEAGPLEGIQVFLLESQKEFGAVEGPQAKPPFKSGKRRGQTHDIKVVADDPDYGVPQSGPEASGSVVPHVTKRQTQKGALASKLAGKPPQAVTFSFGKHRGRTFKDVLSDDPEYCEWVLESTPGDGPLADLQAFLLEKKELYSAALAAQKPQGGNAKLQCGKYRGKTFQNVLVDDPKYCEWVLGLKSQDGVEEGGRLAGFQTFLSERKADPQSLDAQPIGQVRSKIKKCPALAADAPKKNGQVGPKIAPRTPPSSLCLPKTFPA</sequence>
<dbReference type="GO" id="GO:0003917">
    <property type="term" value="F:DNA topoisomerase type I (single strand cut, ATP-independent) activity"/>
    <property type="evidence" value="ECO:0007669"/>
    <property type="project" value="UniProtKB-EC"/>
</dbReference>
<dbReference type="InterPro" id="IPR013497">
    <property type="entry name" value="Topo_IA_cen"/>
</dbReference>
<dbReference type="InterPro" id="IPR023405">
    <property type="entry name" value="Topo_IA_core_domain"/>
</dbReference>
<reference evidence="11" key="1">
    <citation type="submission" date="2021-02" db="EMBL/GenBank/DDBJ databases">
        <authorList>
            <person name="Dougan E. K."/>
            <person name="Rhodes N."/>
            <person name="Thang M."/>
            <person name="Chan C."/>
        </authorList>
    </citation>
    <scope>NUCLEOTIDE SEQUENCE</scope>
</reference>
<keyword evidence="4 7" id="KW-0799">Topoisomerase</keyword>
<feature type="region of interest" description="Disordered" evidence="8">
    <location>
        <begin position="974"/>
        <end position="1004"/>
    </location>
</feature>
<dbReference type="AlphaFoldDB" id="A0A813FGK4"/>
<dbReference type="SMART" id="SM00437">
    <property type="entry name" value="TOP1Ac"/>
    <property type="match status" value="1"/>
</dbReference>
<evidence type="ECO:0000256" key="5">
    <source>
        <dbReference type="ARBA" id="ARBA00023125"/>
    </source>
</evidence>
<dbReference type="Gene3D" id="1.10.290.10">
    <property type="entry name" value="Topoisomerase I, domain 4"/>
    <property type="match status" value="1"/>
</dbReference>
<dbReference type="EC" id="5.6.2.1" evidence="3 7"/>
<evidence type="ECO:0000259" key="9">
    <source>
        <dbReference type="PROSITE" id="PS50880"/>
    </source>
</evidence>
<feature type="domain" description="Toprim" evidence="9">
    <location>
        <begin position="91"/>
        <end position="222"/>
    </location>
</feature>
<dbReference type="Proteomes" id="UP000654075">
    <property type="component" value="Unassembled WGS sequence"/>
</dbReference>
<evidence type="ECO:0000259" key="10">
    <source>
        <dbReference type="PROSITE" id="PS52039"/>
    </source>
</evidence>
<dbReference type="InterPro" id="IPR000380">
    <property type="entry name" value="Topo_IA"/>
</dbReference>
<feature type="domain" description="Topo IA-type catalytic" evidence="10">
    <location>
        <begin position="238"/>
        <end position="694"/>
    </location>
</feature>
<dbReference type="EMBL" id="CAJNNV010025031">
    <property type="protein sequence ID" value="CAE8611598.1"/>
    <property type="molecule type" value="Genomic_DNA"/>
</dbReference>
<evidence type="ECO:0000313" key="12">
    <source>
        <dbReference type="Proteomes" id="UP000654075"/>
    </source>
</evidence>
<dbReference type="CDD" id="cd00186">
    <property type="entry name" value="TOP1Ac"/>
    <property type="match status" value="1"/>
</dbReference>
<dbReference type="InterPro" id="IPR023406">
    <property type="entry name" value="Topo_IA_AS"/>
</dbReference>
<dbReference type="Pfam" id="PF01131">
    <property type="entry name" value="Topoisom_bac"/>
    <property type="match status" value="1"/>
</dbReference>
<dbReference type="InterPro" id="IPR013826">
    <property type="entry name" value="Topo_IA_cen_sub3"/>
</dbReference>
<dbReference type="Pfam" id="PF20600">
    <property type="entry name" value="ExoX-like_C"/>
    <property type="match status" value="2"/>
</dbReference>
<dbReference type="SMART" id="SM00493">
    <property type="entry name" value="TOPRIM"/>
    <property type="match status" value="1"/>
</dbReference>
<evidence type="ECO:0000256" key="8">
    <source>
        <dbReference type="SAM" id="MobiDB-lite"/>
    </source>
</evidence>
<dbReference type="PROSITE" id="PS00396">
    <property type="entry name" value="TOPO_IA_1"/>
    <property type="match status" value="1"/>
</dbReference>
<evidence type="ECO:0000256" key="4">
    <source>
        <dbReference type="ARBA" id="ARBA00023029"/>
    </source>
</evidence>
<proteinExistence type="inferred from homology"/>
<dbReference type="PANTHER" id="PTHR11390:SF21">
    <property type="entry name" value="DNA TOPOISOMERASE 3-ALPHA"/>
    <property type="match status" value="1"/>
</dbReference>
<comment type="similarity">
    <text evidence="2 7">Belongs to the type IA topoisomerase family.</text>
</comment>
<dbReference type="CDD" id="cd03362">
    <property type="entry name" value="TOPRIM_TopoIA_TopoIII"/>
    <property type="match status" value="1"/>
</dbReference>
<evidence type="ECO:0000256" key="6">
    <source>
        <dbReference type="ARBA" id="ARBA00023235"/>
    </source>
</evidence>
<keyword evidence="6 7" id="KW-0413">Isomerase</keyword>
<dbReference type="PRINTS" id="PR00417">
    <property type="entry name" value="PRTPISMRASEI"/>
</dbReference>
<dbReference type="SMART" id="SM00436">
    <property type="entry name" value="TOP1Bc"/>
    <property type="match status" value="1"/>
</dbReference>
<dbReference type="GO" id="GO:0006281">
    <property type="term" value="P:DNA repair"/>
    <property type="evidence" value="ECO:0007669"/>
    <property type="project" value="TreeGrafter"/>
</dbReference>
<dbReference type="GO" id="GO:0006310">
    <property type="term" value="P:DNA recombination"/>
    <property type="evidence" value="ECO:0007669"/>
    <property type="project" value="TreeGrafter"/>
</dbReference>
<dbReference type="Gene3D" id="3.40.50.140">
    <property type="match status" value="1"/>
</dbReference>
<protein>
    <recommendedName>
        <fullName evidence="3 7">DNA topoisomerase</fullName>
        <ecNumber evidence="3 7">5.6.2.1</ecNumber>
    </recommendedName>
</protein>
<keyword evidence="5 7" id="KW-0238">DNA-binding</keyword>
<dbReference type="InterPro" id="IPR003601">
    <property type="entry name" value="Topo_IA_2"/>
</dbReference>
<dbReference type="OrthoDB" id="449082at2759"/>
<evidence type="ECO:0000256" key="1">
    <source>
        <dbReference type="ARBA" id="ARBA00000213"/>
    </source>
</evidence>
<evidence type="ECO:0000256" key="3">
    <source>
        <dbReference type="ARBA" id="ARBA00012891"/>
    </source>
</evidence>
<dbReference type="InterPro" id="IPR046768">
    <property type="entry name" value="ExoX-like_C"/>
</dbReference>
<organism evidence="11 12">
    <name type="scientific">Polarella glacialis</name>
    <name type="common">Dinoflagellate</name>
    <dbReference type="NCBI Taxonomy" id="89957"/>
    <lineage>
        <taxon>Eukaryota</taxon>
        <taxon>Sar</taxon>
        <taxon>Alveolata</taxon>
        <taxon>Dinophyceae</taxon>
        <taxon>Suessiales</taxon>
        <taxon>Suessiaceae</taxon>
        <taxon>Polarella</taxon>
    </lineage>
</organism>
<dbReference type="Pfam" id="PF01751">
    <property type="entry name" value="Toprim"/>
    <property type="match status" value="1"/>
</dbReference>
<evidence type="ECO:0000256" key="7">
    <source>
        <dbReference type="RuleBase" id="RU362092"/>
    </source>
</evidence>
<gene>
    <name evidence="11" type="ORF">PGLA1383_LOCUS29396</name>
</gene>
<dbReference type="InterPro" id="IPR006171">
    <property type="entry name" value="TOPRIM_dom"/>
</dbReference>
<comment type="catalytic activity">
    <reaction evidence="1 7">
        <text>ATP-independent breakage of single-stranded DNA, followed by passage and rejoining.</text>
        <dbReference type="EC" id="5.6.2.1"/>
    </reaction>
</comment>
<keyword evidence="12" id="KW-1185">Reference proteome</keyword>